<keyword evidence="3" id="KW-1185">Reference proteome</keyword>
<gene>
    <name evidence="2" type="ORF">FisN_10Lh020</name>
</gene>
<name>A0A1Z5JT11_FISSO</name>
<protein>
    <submittedName>
        <fullName evidence="2">Uncharacterized protein</fullName>
    </submittedName>
</protein>
<dbReference type="SUPFAM" id="SSF50978">
    <property type="entry name" value="WD40 repeat-like"/>
    <property type="match status" value="1"/>
</dbReference>
<organism evidence="2 3">
    <name type="scientific">Fistulifera solaris</name>
    <name type="common">Oleaginous diatom</name>
    <dbReference type="NCBI Taxonomy" id="1519565"/>
    <lineage>
        <taxon>Eukaryota</taxon>
        <taxon>Sar</taxon>
        <taxon>Stramenopiles</taxon>
        <taxon>Ochrophyta</taxon>
        <taxon>Bacillariophyta</taxon>
        <taxon>Bacillariophyceae</taxon>
        <taxon>Bacillariophycidae</taxon>
        <taxon>Naviculales</taxon>
        <taxon>Naviculaceae</taxon>
        <taxon>Fistulifera</taxon>
    </lineage>
</organism>
<reference evidence="2 3" key="1">
    <citation type="journal article" date="2015" name="Plant Cell">
        <title>Oil accumulation by the oleaginous diatom Fistulifera solaris as revealed by the genome and transcriptome.</title>
        <authorList>
            <person name="Tanaka T."/>
            <person name="Maeda Y."/>
            <person name="Veluchamy A."/>
            <person name="Tanaka M."/>
            <person name="Abida H."/>
            <person name="Marechal E."/>
            <person name="Bowler C."/>
            <person name="Muto M."/>
            <person name="Sunaga Y."/>
            <person name="Tanaka M."/>
            <person name="Yoshino T."/>
            <person name="Taniguchi T."/>
            <person name="Fukuda Y."/>
            <person name="Nemoto M."/>
            <person name="Matsumoto M."/>
            <person name="Wong P.S."/>
            <person name="Aburatani S."/>
            <person name="Fujibuchi W."/>
        </authorList>
    </citation>
    <scope>NUCLEOTIDE SEQUENCE [LARGE SCALE GENOMIC DNA]</scope>
    <source>
        <strain evidence="2 3">JPCC DA0580</strain>
    </source>
</reference>
<dbReference type="Gene3D" id="2.130.10.10">
    <property type="entry name" value="YVTN repeat-like/Quinoprotein amine dehydrogenase"/>
    <property type="match status" value="1"/>
</dbReference>
<sequence>MWPLTGGTTCYTGIHNRKGATEWHTLHLTTDNTLSSRLITSRDNALVCVGYSATESHECLVLLDLSRFDTPETLLDPALTANNNDRGDWDDQSVSNATVTTTTSTLGTRANSPENVPTQLSTLSFESLPPPLQPPPVTEAIALLMIRSLADSSVKFTKTLDYRPLSPLLCCFSDDCQGVWLGSSDHNELHLFVCRQSSAWQEYDLSHMSEFQLTSPVMSIDFCPPNCLAVACQDGTIRIITFSSFDGLVFSNVTQQQVMVDGPIVCLSLRSLEANNQWLVTAGSLCGYAMEWRVDAKQPNVSNPAMIAKGFWNAAIAAEDSVMAICSLDDRVLMGTQSGKLLLYGIDHNQNLENRENSFKRHFRLLWQCQLPYSIHGLDFLSNNDETLLVTTRKSIHIFQQGLYNYLNHAASIRSKLKDIIQQEAVEANKVIEEPRSGIEQAEKTHVSESESPLQ</sequence>
<dbReference type="InParanoid" id="A0A1Z5JT11"/>
<feature type="region of interest" description="Disordered" evidence="1">
    <location>
        <begin position="432"/>
        <end position="455"/>
    </location>
</feature>
<dbReference type="Proteomes" id="UP000198406">
    <property type="component" value="Unassembled WGS sequence"/>
</dbReference>
<evidence type="ECO:0000256" key="1">
    <source>
        <dbReference type="SAM" id="MobiDB-lite"/>
    </source>
</evidence>
<dbReference type="EMBL" id="BDSP01000114">
    <property type="protein sequence ID" value="GAX17173.1"/>
    <property type="molecule type" value="Genomic_DNA"/>
</dbReference>
<accession>A0A1Z5JT11</accession>
<dbReference type="InterPro" id="IPR036322">
    <property type="entry name" value="WD40_repeat_dom_sf"/>
</dbReference>
<feature type="compositionally biased region" description="Basic and acidic residues" evidence="1">
    <location>
        <begin position="432"/>
        <end position="449"/>
    </location>
</feature>
<dbReference type="AlphaFoldDB" id="A0A1Z5JT11"/>
<evidence type="ECO:0000313" key="2">
    <source>
        <dbReference type="EMBL" id="GAX17173.1"/>
    </source>
</evidence>
<dbReference type="OrthoDB" id="49567at2759"/>
<proteinExistence type="predicted"/>
<evidence type="ECO:0000313" key="3">
    <source>
        <dbReference type="Proteomes" id="UP000198406"/>
    </source>
</evidence>
<comment type="caution">
    <text evidence="2">The sequence shown here is derived from an EMBL/GenBank/DDBJ whole genome shotgun (WGS) entry which is preliminary data.</text>
</comment>
<dbReference type="InterPro" id="IPR015943">
    <property type="entry name" value="WD40/YVTN_repeat-like_dom_sf"/>
</dbReference>